<protein>
    <submittedName>
        <fullName evidence="2">GNAT family N-acetyltransferase</fullName>
    </submittedName>
</protein>
<feature type="domain" description="N-acetyltransferase" evidence="1">
    <location>
        <begin position="4"/>
        <end position="136"/>
    </location>
</feature>
<dbReference type="EMBL" id="BAABFL010000463">
    <property type="protein sequence ID" value="GAA4651830.1"/>
    <property type="molecule type" value="Genomic_DNA"/>
</dbReference>
<dbReference type="PANTHER" id="PTHR43233">
    <property type="entry name" value="FAMILY N-ACETYLTRANSFERASE, PUTATIVE (AFU_ORTHOLOGUE AFUA_6G03350)-RELATED"/>
    <property type="match status" value="1"/>
</dbReference>
<evidence type="ECO:0000259" key="1">
    <source>
        <dbReference type="PROSITE" id="PS51186"/>
    </source>
</evidence>
<name>A0ABP8V9Y9_9GAMM</name>
<keyword evidence="3" id="KW-1185">Reference proteome</keyword>
<dbReference type="PROSITE" id="PS51186">
    <property type="entry name" value="GNAT"/>
    <property type="match status" value="1"/>
</dbReference>
<reference evidence="3" key="1">
    <citation type="journal article" date="2019" name="Int. J. Syst. Evol. Microbiol.">
        <title>The Global Catalogue of Microorganisms (GCM) 10K type strain sequencing project: providing services to taxonomists for standard genome sequencing and annotation.</title>
        <authorList>
            <consortium name="The Broad Institute Genomics Platform"/>
            <consortium name="The Broad Institute Genome Sequencing Center for Infectious Disease"/>
            <person name="Wu L."/>
            <person name="Ma J."/>
        </authorList>
    </citation>
    <scope>NUCLEOTIDE SEQUENCE [LARGE SCALE GENOMIC DNA]</scope>
    <source>
        <strain evidence="3">JCM 17805</strain>
    </source>
</reference>
<dbReference type="Gene3D" id="3.40.630.30">
    <property type="match status" value="1"/>
</dbReference>
<dbReference type="SUPFAM" id="SSF55729">
    <property type="entry name" value="Acyl-CoA N-acyltransferases (Nat)"/>
    <property type="match status" value="1"/>
</dbReference>
<dbReference type="PANTHER" id="PTHR43233:SF1">
    <property type="entry name" value="FAMILY N-ACETYLTRANSFERASE, PUTATIVE (AFU_ORTHOLOGUE AFUA_6G03350)-RELATED"/>
    <property type="match status" value="1"/>
</dbReference>
<dbReference type="InterPro" id="IPR016181">
    <property type="entry name" value="Acyl_CoA_acyltransferase"/>
</dbReference>
<comment type="caution">
    <text evidence="2">The sequence shown here is derived from an EMBL/GenBank/DDBJ whole genome shotgun (WGS) entry which is preliminary data.</text>
</comment>
<dbReference type="Pfam" id="PF00583">
    <property type="entry name" value="Acetyltransf_1"/>
    <property type="match status" value="1"/>
</dbReference>
<dbReference type="Proteomes" id="UP001500604">
    <property type="component" value="Unassembled WGS sequence"/>
</dbReference>
<dbReference type="InterPro" id="IPR053144">
    <property type="entry name" value="Acetyltransferase_Butenolide"/>
</dbReference>
<gene>
    <name evidence="2" type="ORF">GCM10023116_41140</name>
</gene>
<accession>A0ABP8V9Y9</accession>
<evidence type="ECO:0000313" key="3">
    <source>
        <dbReference type="Proteomes" id="UP001500604"/>
    </source>
</evidence>
<sequence>MSLVIKTDCSDIDWCQAAEIYHRVRMGERSPDLLEQAFQHSLTTCAIFQDNQLIALGRAISDGIYQAVLCDIAVRPDYQRQGYGKRIVSHLMEQLDVDNIILFTSPGQMPFYQQFGFHPLKAGMGWFRHPEERRQGKVID</sequence>
<organism evidence="2 3">
    <name type="scientific">Kistimonas scapharcae</name>
    <dbReference type="NCBI Taxonomy" id="1036133"/>
    <lineage>
        <taxon>Bacteria</taxon>
        <taxon>Pseudomonadati</taxon>
        <taxon>Pseudomonadota</taxon>
        <taxon>Gammaproteobacteria</taxon>
        <taxon>Oceanospirillales</taxon>
        <taxon>Endozoicomonadaceae</taxon>
        <taxon>Kistimonas</taxon>
    </lineage>
</organism>
<evidence type="ECO:0000313" key="2">
    <source>
        <dbReference type="EMBL" id="GAA4651830.1"/>
    </source>
</evidence>
<dbReference type="RefSeq" id="WP_345198281.1">
    <property type="nucleotide sequence ID" value="NZ_BAABFL010000463.1"/>
</dbReference>
<proteinExistence type="predicted"/>
<dbReference type="InterPro" id="IPR000182">
    <property type="entry name" value="GNAT_dom"/>
</dbReference>